<evidence type="ECO:0000313" key="11">
    <source>
        <dbReference type="Proteomes" id="UP001144372"/>
    </source>
</evidence>
<dbReference type="Gene3D" id="1.20.1600.10">
    <property type="entry name" value="Outer membrane efflux proteins (OEP)"/>
    <property type="match status" value="1"/>
</dbReference>
<dbReference type="SUPFAM" id="SSF56954">
    <property type="entry name" value="Outer membrane efflux proteins (OEP)"/>
    <property type="match status" value="1"/>
</dbReference>
<evidence type="ECO:0000256" key="9">
    <source>
        <dbReference type="SAM" id="MobiDB-lite"/>
    </source>
</evidence>
<gene>
    <name evidence="10" type="ORF">DAMNIGENAA_39300</name>
</gene>
<dbReference type="AlphaFoldDB" id="A0A9W6FX97"/>
<dbReference type="EMBL" id="BSDR01000001">
    <property type="protein sequence ID" value="GLI36497.1"/>
    <property type="molecule type" value="Genomic_DNA"/>
</dbReference>
<keyword evidence="3" id="KW-0813">Transport</keyword>
<dbReference type="Proteomes" id="UP001144372">
    <property type="component" value="Unassembled WGS sequence"/>
</dbReference>
<evidence type="ECO:0000256" key="4">
    <source>
        <dbReference type="ARBA" id="ARBA00022452"/>
    </source>
</evidence>
<keyword evidence="11" id="KW-1185">Reference proteome</keyword>
<evidence type="ECO:0000256" key="5">
    <source>
        <dbReference type="ARBA" id="ARBA00022692"/>
    </source>
</evidence>
<dbReference type="GO" id="GO:0015562">
    <property type="term" value="F:efflux transmembrane transporter activity"/>
    <property type="evidence" value="ECO:0007669"/>
    <property type="project" value="InterPro"/>
</dbReference>
<dbReference type="Pfam" id="PF02321">
    <property type="entry name" value="OEP"/>
    <property type="match status" value="2"/>
</dbReference>
<feature type="coiled-coil region" evidence="8">
    <location>
        <begin position="395"/>
        <end position="440"/>
    </location>
</feature>
<keyword evidence="7" id="KW-0998">Cell outer membrane</keyword>
<keyword evidence="5" id="KW-0812">Transmembrane</keyword>
<keyword evidence="6" id="KW-0472">Membrane</keyword>
<evidence type="ECO:0000256" key="7">
    <source>
        <dbReference type="ARBA" id="ARBA00023237"/>
    </source>
</evidence>
<keyword evidence="8" id="KW-0175">Coiled coil</keyword>
<evidence type="ECO:0000256" key="8">
    <source>
        <dbReference type="SAM" id="Coils"/>
    </source>
</evidence>
<proteinExistence type="inferred from homology"/>
<comment type="subcellular location">
    <subcellularLocation>
        <location evidence="1">Cell outer membrane</location>
    </subcellularLocation>
</comment>
<dbReference type="RefSeq" id="WP_281797004.1">
    <property type="nucleotide sequence ID" value="NZ_BSDR01000001.1"/>
</dbReference>
<dbReference type="InterPro" id="IPR051906">
    <property type="entry name" value="TolC-like"/>
</dbReference>
<comment type="similarity">
    <text evidence="2">Belongs to the outer membrane factor (OMF) (TC 1.B.17) family.</text>
</comment>
<sequence>MPIGRFNMRYRLSRIFGIQKSKFPWACLLLAGILLLGCAHAPEKSVPFDGSNASTVLPAAPSSVEVPEQSTPSAPPVEPARQGLLTLDRAIEEALRASPELEQIRERLDASEQQVRQAEASFYPRLILAEDFNATDNPVFALMDIINQRRLQTDVNFNEPGRQQNFSSKVQGEWLLFQGGSRWYDRNAALGQKKSIDAELLAARNHLVAKVSETYYRWLQSFGFVEVAEKALESARTDEEVGAARVQAEMALPSEFMRLKVRTTEAESNLVTAKTGLRRLQAGLERLIARPIGVEEVPNGAASVASEPPTTVSEDTPALVKQALDKRPEMAAVRSLIKASRDRVNSARGGFLPKIAANVNYQWDSEELDESAESWFIGLQASWPLFEGGFTLAKMREAESRVKEMEARGQQVALDIALEVQQAALAVQESTEKIKVAEERRRWAQKSLEEVRHLYRNEVASVDALLQAEVAWNQAEVAYTAALFDGRIAQALLRESLGDFADHLQ</sequence>
<evidence type="ECO:0000256" key="3">
    <source>
        <dbReference type="ARBA" id="ARBA00022448"/>
    </source>
</evidence>
<dbReference type="InterPro" id="IPR003423">
    <property type="entry name" value="OMP_efflux"/>
</dbReference>
<dbReference type="GO" id="GO:0009279">
    <property type="term" value="C:cell outer membrane"/>
    <property type="evidence" value="ECO:0007669"/>
    <property type="project" value="UniProtKB-SubCell"/>
</dbReference>
<comment type="caution">
    <text evidence="10">The sequence shown here is derived from an EMBL/GenBank/DDBJ whole genome shotgun (WGS) entry which is preliminary data.</text>
</comment>
<accession>A0A9W6FX97</accession>
<dbReference type="GO" id="GO:1990281">
    <property type="term" value="C:efflux pump complex"/>
    <property type="evidence" value="ECO:0007669"/>
    <property type="project" value="TreeGrafter"/>
</dbReference>
<dbReference type="PANTHER" id="PTHR30026:SF21">
    <property type="entry name" value="SLR1270 PROTEIN"/>
    <property type="match status" value="1"/>
</dbReference>
<evidence type="ECO:0000256" key="6">
    <source>
        <dbReference type="ARBA" id="ARBA00023136"/>
    </source>
</evidence>
<organism evidence="10 11">
    <name type="scientific">Desulforhabdus amnigena</name>
    <dbReference type="NCBI Taxonomy" id="40218"/>
    <lineage>
        <taxon>Bacteria</taxon>
        <taxon>Pseudomonadati</taxon>
        <taxon>Thermodesulfobacteriota</taxon>
        <taxon>Syntrophobacteria</taxon>
        <taxon>Syntrophobacterales</taxon>
        <taxon>Syntrophobacteraceae</taxon>
        <taxon>Desulforhabdus</taxon>
    </lineage>
</organism>
<dbReference type="PANTHER" id="PTHR30026">
    <property type="entry name" value="OUTER MEMBRANE PROTEIN TOLC"/>
    <property type="match status" value="1"/>
</dbReference>
<evidence type="ECO:0000256" key="2">
    <source>
        <dbReference type="ARBA" id="ARBA00007613"/>
    </source>
</evidence>
<protein>
    <submittedName>
        <fullName evidence="10">Outer membrane efflux protein</fullName>
    </submittedName>
</protein>
<keyword evidence="4" id="KW-1134">Transmembrane beta strand</keyword>
<evidence type="ECO:0000256" key="1">
    <source>
        <dbReference type="ARBA" id="ARBA00004442"/>
    </source>
</evidence>
<reference evidence="10" key="1">
    <citation type="submission" date="2022-12" db="EMBL/GenBank/DDBJ databases">
        <title>Reference genome sequencing for broad-spectrum identification of bacterial and archaeal isolates by mass spectrometry.</title>
        <authorList>
            <person name="Sekiguchi Y."/>
            <person name="Tourlousse D.M."/>
        </authorList>
    </citation>
    <scope>NUCLEOTIDE SEQUENCE</scope>
    <source>
        <strain evidence="10">ASRB1</strain>
    </source>
</reference>
<evidence type="ECO:0000313" key="10">
    <source>
        <dbReference type="EMBL" id="GLI36497.1"/>
    </source>
</evidence>
<feature type="region of interest" description="Disordered" evidence="9">
    <location>
        <begin position="60"/>
        <end position="79"/>
    </location>
</feature>
<dbReference type="GO" id="GO:0015288">
    <property type="term" value="F:porin activity"/>
    <property type="evidence" value="ECO:0007669"/>
    <property type="project" value="TreeGrafter"/>
</dbReference>
<name>A0A9W6FX97_9BACT</name>